<evidence type="ECO:0000313" key="1">
    <source>
        <dbReference type="EMBL" id="ETD72719.1"/>
    </source>
</evidence>
<protein>
    <submittedName>
        <fullName evidence="1">Uncharacterized protein</fullName>
    </submittedName>
</protein>
<sequence length="157" mass="18241">MFQLGLVKQEIRKKNVETVFKVEPVNSQAKLYRLLKSLNWDGIYVVASNKLRGQTEEFCSVDERENIGKLFNMLAAEGREINNRYKEQLIIQMETKGLKEEVLADLQWIVVRALQEYYFTRLVPQINADFYTNLLSIVNQAICPVDGVIIPQKIEMN</sequence>
<name>V8G861_9BURK</name>
<dbReference type="AlphaFoldDB" id="V8G861"/>
<dbReference type="Proteomes" id="UP000018766">
    <property type="component" value="Unassembled WGS sequence"/>
</dbReference>
<dbReference type="EMBL" id="AYSV01000027">
    <property type="protein sequence ID" value="ETD72719.1"/>
    <property type="molecule type" value="Genomic_DNA"/>
</dbReference>
<accession>V8G861</accession>
<proteinExistence type="predicted"/>
<evidence type="ECO:0000313" key="2">
    <source>
        <dbReference type="Proteomes" id="UP000018766"/>
    </source>
</evidence>
<organism evidence="1 2">
    <name type="scientific">Pelistega indica</name>
    <dbReference type="NCBI Taxonomy" id="1414851"/>
    <lineage>
        <taxon>Bacteria</taxon>
        <taxon>Pseudomonadati</taxon>
        <taxon>Pseudomonadota</taxon>
        <taxon>Betaproteobacteria</taxon>
        <taxon>Burkholderiales</taxon>
        <taxon>Alcaligenaceae</taxon>
        <taxon>Pelistega</taxon>
    </lineage>
</organism>
<reference evidence="1 2" key="1">
    <citation type="submission" date="2013-11" db="EMBL/GenBank/DDBJ databases">
        <title>Genomic analysis of Pelistega sp. HM-7.</title>
        <authorList>
            <person name="Kumbhare S.V."/>
            <person name="Shetty S.A."/>
            <person name="Sharma O."/>
            <person name="Dhotre D.P."/>
        </authorList>
    </citation>
    <scope>NUCLEOTIDE SEQUENCE [LARGE SCALE GENOMIC DNA]</scope>
    <source>
        <strain evidence="1 2">HM-7</strain>
    </source>
</reference>
<keyword evidence="2" id="KW-1185">Reference proteome</keyword>
<comment type="caution">
    <text evidence="1">The sequence shown here is derived from an EMBL/GenBank/DDBJ whole genome shotgun (WGS) entry which is preliminary data.</text>
</comment>
<gene>
    <name evidence="1" type="ORF">V757_02525</name>
</gene>